<comment type="caution">
    <text evidence="2">The sequence shown here is derived from an EMBL/GenBank/DDBJ whole genome shotgun (WGS) entry which is preliminary data.</text>
</comment>
<dbReference type="PROSITE" id="PS50181">
    <property type="entry name" value="FBOX"/>
    <property type="match status" value="1"/>
</dbReference>
<evidence type="ECO:0000313" key="3">
    <source>
        <dbReference type="Proteomes" id="UP000623467"/>
    </source>
</evidence>
<name>A0A8H7DH49_9AGAR</name>
<keyword evidence="3" id="KW-1185">Reference proteome</keyword>
<dbReference type="InterPro" id="IPR001810">
    <property type="entry name" value="F-box_dom"/>
</dbReference>
<dbReference type="EMBL" id="JACAZH010000004">
    <property type="protein sequence ID" value="KAF7371216.1"/>
    <property type="molecule type" value="Genomic_DNA"/>
</dbReference>
<organism evidence="2 3">
    <name type="scientific">Mycena sanguinolenta</name>
    <dbReference type="NCBI Taxonomy" id="230812"/>
    <lineage>
        <taxon>Eukaryota</taxon>
        <taxon>Fungi</taxon>
        <taxon>Dikarya</taxon>
        <taxon>Basidiomycota</taxon>
        <taxon>Agaricomycotina</taxon>
        <taxon>Agaricomycetes</taxon>
        <taxon>Agaricomycetidae</taxon>
        <taxon>Agaricales</taxon>
        <taxon>Marasmiineae</taxon>
        <taxon>Mycenaceae</taxon>
        <taxon>Mycena</taxon>
    </lineage>
</organism>
<dbReference type="Proteomes" id="UP000623467">
    <property type="component" value="Unassembled WGS sequence"/>
</dbReference>
<reference evidence="2" key="1">
    <citation type="submission" date="2020-05" db="EMBL/GenBank/DDBJ databases">
        <title>Mycena genomes resolve the evolution of fungal bioluminescence.</title>
        <authorList>
            <person name="Tsai I.J."/>
        </authorList>
    </citation>
    <scope>NUCLEOTIDE SEQUENCE</scope>
    <source>
        <strain evidence="2">160909Yilan</strain>
    </source>
</reference>
<dbReference type="OrthoDB" id="2823912at2759"/>
<sequence length="614" mass="70447">MHIDIILEVLGHLHPLDLVHLSRATREFRTLLCGPALDRLWRESFVEPLPKCPNDIPGRRWAHLLFGCNECEKCHRPKAPPNFNLVRRLCTKCMRNLLTSIWRYDHRYPLGLRTLVVLTRNDGERSKASIKEVDTVIKEYTRLDQDESAEGPAALAAFVENRNKLVLERQEAVERCERWERGLIKQKQARDAEKLKKVQTIITEKLLKEGHDVRDINTMHEKLVSLFSGISRLPLKRWNKVREQVISIVLNARCWRLEIECSRRRAIAAAAIYETIRTNRRPSTWAYTPSVSHSILKAPEFTQLTERPIDESDGQDGFIVVLAPDDTRLVAALTEVPKLLDSYVTEERAMLRAKVPDALGDNSPHRTDVLERATTVFTPRGALQVELAVLPRRLEGRRGVPQVFAPGVKCYPVNTTAQEMDALDPRFVCNDCAPQRYRREVMGWRLCLQHAFKHASVRRHITSWTLLSTTAAKDVRRREGNDPARLAPIWLCNLCPAHWSELHMDRTGRVKHRDLIAHLSTEHKIGRTQAIEGVHFLYDPGLDRPSRRRVFMSCGIQSAEYRCHHCVAEAPQIVKLLSLRAVVAHVRGRHAVDVPSESDYIKVERLISDRPKVA</sequence>
<proteinExistence type="predicted"/>
<protein>
    <submittedName>
        <fullName evidence="2">F-box domain-containing protein</fullName>
    </submittedName>
</protein>
<feature type="domain" description="F-box" evidence="1">
    <location>
        <begin position="1"/>
        <end position="44"/>
    </location>
</feature>
<dbReference type="InterPro" id="IPR036047">
    <property type="entry name" value="F-box-like_dom_sf"/>
</dbReference>
<evidence type="ECO:0000259" key="1">
    <source>
        <dbReference type="PROSITE" id="PS50181"/>
    </source>
</evidence>
<dbReference type="AlphaFoldDB" id="A0A8H7DH49"/>
<dbReference type="SUPFAM" id="SSF81383">
    <property type="entry name" value="F-box domain"/>
    <property type="match status" value="1"/>
</dbReference>
<gene>
    <name evidence="2" type="ORF">MSAN_00757200</name>
</gene>
<evidence type="ECO:0000313" key="2">
    <source>
        <dbReference type="EMBL" id="KAF7371216.1"/>
    </source>
</evidence>
<accession>A0A8H7DH49</accession>